<evidence type="ECO:0000256" key="8">
    <source>
        <dbReference type="RuleBase" id="RU004506"/>
    </source>
</evidence>
<comment type="similarity">
    <text evidence="2 8">Belongs to the class-V pyridoxal-phosphate-dependent aminotransferase family. Csd subfamily.</text>
</comment>
<dbReference type="InterPro" id="IPR000192">
    <property type="entry name" value="Aminotrans_V_dom"/>
</dbReference>
<dbReference type="CDD" id="cd06453">
    <property type="entry name" value="SufS_like"/>
    <property type="match status" value="1"/>
</dbReference>
<dbReference type="GO" id="GO:0030170">
    <property type="term" value="F:pyridoxal phosphate binding"/>
    <property type="evidence" value="ECO:0007669"/>
    <property type="project" value="UniProtKB-UniRule"/>
</dbReference>
<dbReference type="PROSITE" id="PS00595">
    <property type="entry name" value="AA_TRANSFER_CLASS_5"/>
    <property type="match status" value="1"/>
</dbReference>
<dbReference type="EC" id="2.8.1.7" evidence="3 8"/>
<comment type="cofactor">
    <cofactor evidence="1 7">
        <name>pyridoxal 5'-phosphate</name>
        <dbReference type="ChEBI" id="CHEBI:597326"/>
    </cofactor>
</comment>
<evidence type="ECO:0000256" key="1">
    <source>
        <dbReference type="ARBA" id="ARBA00001933"/>
    </source>
</evidence>
<dbReference type="InterPro" id="IPR015421">
    <property type="entry name" value="PyrdxlP-dep_Trfase_major"/>
</dbReference>
<dbReference type="Proteomes" id="UP000289996">
    <property type="component" value="Unassembled WGS sequence"/>
</dbReference>
<keyword evidence="11" id="KW-1185">Reference proteome</keyword>
<dbReference type="Gene3D" id="3.40.640.10">
    <property type="entry name" value="Type I PLP-dependent aspartate aminotransferase-like (Major domain)"/>
    <property type="match status" value="1"/>
</dbReference>
<evidence type="ECO:0000256" key="4">
    <source>
        <dbReference type="ARBA" id="ARBA00022679"/>
    </source>
</evidence>
<organism evidence="10 11">
    <name type="scientific">Lactiplantibacillus mudanjiangensis</name>
    <dbReference type="NCBI Taxonomy" id="1296538"/>
    <lineage>
        <taxon>Bacteria</taxon>
        <taxon>Bacillati</taxon>
        <taxon>Bacillota</taxon>
        <taxon>Bacilli</taxon>
        <taxon>Lactobacillales</taxon>
        <taxon>Lactobacillaceae</taxon>
        <taxon>Lactiplantibacillus</taxon>
    </lineage>
</organism>
<reference evidence="10 11" key="1">
    <citation type="submission" date="2018-11" db="EMBL/GenBank/DDBJ databases">
        <authorList>
            <person name="Wuyts S."/>
        </authorList>
    </citation>
    <scope>NUCLEOTIDE SEQUENCE [LARGE SCALE GENOMIC DNA]</scope>
    <source>
        <strain evidence="10">Lactobacillus mudanjiangensis AMBF249</strain>
    </source>
</reference>
<dbReference type="OrthoDB" id="9804366at2"/>
<comment type="function">
    <text evidence="8">Catalyzes the removal of elemental sulfur and selenium atoms from L-cysteine, L-cystine, L-selenocysteine, and L-selenocystine to produce L-alanine.</text>
</comment>
<evidence type="ECO:0000259" key="9">
    <source>
        <dbReference type="Pfam" id="PF00266"/>
    </source>
</evidence>
<accession>A0A660DVQ2</accession>
<name>A0A660DVQ2_9LACO</name>
<feature type="domain" description="Aminotransferase class V" evidence="9">
    <location>
        <begin position="25"/>
        <end position="396"/>
    </location>
</feature>
<keyword evidence="5 8" id="KW-0663">Pyridoxal phosphate</keyword>
<evidence type="ECO:0000256" key="6">
    <source>
        <dbReference type="ARBA" id="ARBA00050776"/>
    </source>
</evidence>
<dbReference type="RefSeq" id="WP_130851392.1">
    <property type="nucleotide sequence ID" value="NZ_UYIG01000013.1"/>
</dbReference>
<sequence length="409" mass="44413">MGKMIKDYRADFPILQTTINGEPLTYLDSAATSQKPQAVIDAITAYYTTSNANVHRGVYTLAAQATDQYEAVRDQVATFIHAPQRESVFFTRSTTESLNWVAQTYGEQFIEAGDEIVLTAMEHHSNLVPWQQLAQRKHAKLRYIQLLPDGQLDMADANQKITAKTKLVAVAQTSNVLGVTNPIKQLAALAHQHRAVIMVDGAQAVAHQSVDVQAMDVDFYAFSGHKMLGPTGVGVLYGKLALLEQLTPAQFGGEMIDNVDWQTTTFAAIPQRFEAGTPNISGVIGLGAAITYLQQVGWSAIQTQEKTLTTQLLTGLAAMDGVTVYGPLDANFHGPVVAFNVAGVHPHDVATGLDMDGIEVRAGHHCAQPLMQVLNVESTVRASLMFYNTSAEIDRLLTTLAAVKEFFQG</sequence>
<dbReference type="NCBIfam" id="TIGR01979">
    <property type="entry name" value="sufS"/>
    <property type="match status" value="1"/>
</dbReference>
<comment type="catalytic activity">
    <reaction evidence="6 8">
        <text>(sulfur carrier)-H + L-cysteine = (sulfur carrier)-SH + L-alanine</text>
        <dbReference type="Rhea" id="RHEA:43892"/>
        <dbReference type="Rhea" id="RHEA-COMP:14737"/>
        <dbReference type="Rhea" id="RHEA-COMP:14739"/>
        <dbReference type="ChEBI" id="CHEBI:29917"/>
        <dbReference type="ChEBI" id="CHEBI:35235"/>
        <dbReference type="ChEBI" id="CHEBI:57972"/>
        <dbReference type="ChEBI" id="CHEBI:64428"/>
        <dbReference type="EC" id="2.8.1.7"/>
    </reaction>
</comment>
<dbReference type="InterPro" id="IPR015422">
    <property type="entry name" value="PyrdxlP-dep_Trfase_small"/>
</dbReference>
<dbReference type="InterPro" id="IPR010970">
    <property type="entry name" value="Cys_dSase_SufS"/>
</dbReference>
<dbReference type="GO" id="GO:0031071">
    <property type="term" value="F:cysteine desulfurase activity"/>
    <property type="evidence" value="ECO:0007669"/>
    <property type="project" value="UniProtKB-UniRule"/>
</dbReference>
<gene>
    <name evidence="10" type="ORF">MUDAN_MDHGFNIF_02303</name>
</gene>
<dbReference type="Pfam" id="PF00266">
    <property type="entry name" value="Aminotran_5"/>
    <property type="match status" value="1"/>
</dbReference>
<dbReference type="AlphaFoldDB" id="A0A660DVQ2"/>
<dbReference type="GO" id="GO:0006534">
    <property type="term" value="P:cysteine metabolic process"/>
    <property type="evidence" value="ECO:0007669"/>
    <property type="project" value="UniProtKB-UniRule"/>
</dbReference>
<evidence type="ECO:0000313" key="11">
    <source>
        <dbReference type="Proteomes" id="UP000289996"/>
    </source>
</evidence>
<dbReference type="EMBL" id="UYIG01000013">
    <property type="protein sequence ID" value="VDG27419.1"/>
    <property type="molecule type" value="Genomic_DNA"/>
</dbReference>
<dbReference type="SUPFAM" id="SSF53383">
    <property type="entry name" value="PLP-dependent transferases"/>
    <property type="match status" value="1"/>
</dbReference>
<evidence type="ECO:0000256" key="3">
    <source>
        <dbReference type="ARBA" id="ARBA00012239"/>
    </source>
</evidence>
<evidence type="ECO:0000256" key="7">
    <source>
        <dbReference type="RuleBase" id="RU004504"/>
    </source>
</evidence>
<dbReference type="PANTHER" id="PTHR43586">
    <property type="entry name" value="CYSTEINE DESULFURASE"/>
    <property type="match status" value="1"/>
</dbReference>
<keyword evidence="4 8" id="KW-0808">Transferase</keyword>
<evidence type="ECO:0000256" key="2">
    <source>
        <dbReference type="ARBA" id="ARBA00010447"/>
    </source>
</evidence>
<evidence type="ECO:0000256" key="5">
    <source>
        <dbReference type="ARBA" id="ARBA00022898"/>
    </source>
</evidence>
<protein>
    <recommendedName>
        <fullName evidence="3 8">Cysteine desulfurase</fullName>
        <ecNumber evidence="3 8">2.8.1.7</ecNumber>
    </recommendedName>
</protein>
<dbReference type="PANTHER" id="PTHR43586:SF8">
    <property type="entry name" value="CYSTEINE DESULFURASE 1, CHLOROPLASTIC"/>
    <property type="match status" value="1"/>
</dbReference>
<dbReference type="Gene3D" id="3.90.1150.10">
    <property type="entry name" value="Aspartate Aminotransferase, domain 1"/>
    <property type="match status" value="1"/>
</dbReference>
<dbReference type="InterPro" id="IPR015424">
    <property type="entry name" value="PyrdxlP-dep_Trfase"/>
</dbReference>
<dbReference type="InterPro" id="IPR020578">
    <property type="entry name" value="Aminotrans_V_PyrdxlP_BS"/>
</dbReference>
<evidence type="ECO:0000313" key="10">
    <source>
        <dbReference type="EMBL" id="VDG27419.1"/>
    </source>
</evidence>
<proteinExistence type="inferred from homology"/>